<name>F7XNM2_METZD</name>
<evidence type="ECO:0000313" key="1">
    <source>
        <dbReference type="EMBL" id="AEH60119.1"/>
    </source>
</evidence>
<reference evidence="1" key="1">
    <citation type="submission" date="2010-07" db="EMBL/GenBank/DDBJ databases">
        <title>The complete genome of Methanosalsum zhilinae DSM 4017.</title>
        <authorList>
            <consortium name="US DOE Joint Genome Institute (JGI-PGF)"/>
            <person name="Lucas S."/>
            <person name="Copeland A."/>
            <person name="Lapidus A."/>
            <person name="Glavina del Rio T."/>
            <person name="Dalin E."/>
            <person name="Tice H."/>
            <person name="Bruce D."/>
            <person name="Goodwin L."/>
            <person name="Pitluck S."/>
            <person name="Kyrpides N."/>
            <person name="Mavromatis K."/>
            <person name="Ovchinnikova G."/>
            <person name="Daligault H."/>
            <person name="Detter J.C."/>
            <person name="Han C."/>
            <person name="Tapia R."/>
            <person name="Larimer F."/>
            <person name="Land M."/>
            <person name="Hauser L."/>
            <person name="Markowitz V."/>
            <person name="Cheng J.-F."/>
            <person name="Hugenholtz P."/>
            <person name="Woyke T."/>
            <person name="Wu D."/>
            <person name="Spring S."/>
            <person name="Schueler E."/>
            <person name="Brambilla E."/>
            <person name="Klenk H.-P."/>
            <person name="Eisen J.A."/>
        </authorList>
    </citation>
    <scope>NUCLEOTIDE SEQUENCE</scope>
    <source>
        <strain evidence="1">DSM 4017</strain>
    </source>
</reference>
<dbReference type="STRING" id="679901.Mzhil_0242"/>
<dbReference type="EMBL" id="CP002101">
    <property type="protein sequence ID" value="AEH60119.1"/>
    <property type="molecule type" value="Genomic_DNA"/>
</dbReference>
<sequence length="133" mass="14788">MGDTMNYVALTGISENVVRQLRDNVLLTIEIRNPKNFYSALKLNVGDYVLLTSTGAEDVRKGTAGIVCKVMKHQVSTHRMVQANGMFYEEREMTMARLQLNPKGSARITKINSNGLGEVSCVEAELITCYDAR</sequence>
<evidence type="ECO:0000313" key="2">
    <source>
        <dbReference type="Proteomes" id="UP000006622"/>
    </source>
</evidence>
<dbReference type="KEGG" id="mzh:Mzhil_0242"/>
<dbReference type="Proteomes" id="UP000006622">
    <property type="component" value="Chromosome"/>
</dbReference>
<gene>
    <name evidence="1" type="ordered locus">Mzhil_0242</name>
</gene>
<dbReference type="Pfam" id="PF04322">
    <property type="entry name" value="DUF473"/>
    <property type="match status" value="1"/>
</dbReference>
<accession>F7XNM2</accession>
<organism evidence="1 2">
    <name type="scientific">Methanosalsum zhilinae (strain DSM 4017 / NBRC 107636 / OCM 62 / WeN5)</name>
    <name type="common">Methanohalophilus zhilinae</name>
    <dbReference type="NCBI Taxonomy" id="679901"/>
    <lineage>
        <taxon>Archaea</taxon>
        <taxon>Methanobacteriati</taxon>
        <taxon>Methanobacteriota</taxon>
        <taxon>Stenosarchaea group</taxon>
        <taxon>Methanomicrobia</taxon>
        <taxon>Methanosarcinales</taxon>
        <taxon>Methanosarcinaceae</taxon>
        <taxon>Methanosalsum</taxon>
    </lineage>
</organism>
<dbReference type="InterPro" id="IPR007417">
    <property type="entry name" value="DUF473"/>
</dbReference>
<dbReference type="HOGENOM" id="CLU_144580_1_0_2"/>
<dbReference type="AlphaFoldDB" id="F7XNM2"/>
<proteinExistence type="predicted"/>
<protein>
    <submittedName>
        <fullName evidence="1">Uncharacterized protein</fullName>
    </submittedName>
</protein>
<keyword evidence="2" id="KW-1185">Reference proteome</keyword>